<protein>
    <submittedName>
        <fullName evidence="3">Enoyl-CoA hydratase</fullName>
    </submittedName>
</protein>
<dbReference type="OrthoDB" id="8452484at2"/>
<evidence type="ECO:0000256" key="1">
    <source>
        <dbReference type="ARBA" id="ARBA00005254"/>
    </source>
</evidence>
<dbReference type="Gene3D" id="3.90.226.10">
    <property type="entry name" value="2-enoyl-CoA Hydratase, Chain A, domain 1"/>
    <property type="match status" value="1"/>
</dbReference>
<dbReference type="NCBIfam" id="NF004525">
    <property type="entry name" value="PRK05870.1"/>
    <property type="match status" value="1"/>
</dbReference>
<evidence type="ECO:0000313" key="3">
    <source>
        <dbReference type="EMBL" id="SDN15187.1"/>
    </source>
</evidence>
<sequence length="249" mass="25540">MSGEVILERRGAVAVVTVSDPERRNALTLDLSQALADTVAACEADPGVGALVVTGAPPAFCAGADLTQLGESREEGLRRIYRGFLSVANCSLPTVAAVNGAAVGAGLNLALACDVRIAGPKARFDARFLNLGIHPGGGMTWMLQRLAGPQTAKAMVLFGEILDADAAVRHGLVWSRAEDAVAAAAALAEQAASAPRDLAVTTKSSMRTTASLGEHADAVETELVPQIASMDSPAFAARLAALKGRISRS</sequence>
<comment type="similarity">
    <text evidence="1 2">Belongs to the enoyl-CoA hydratase/isomerase family.</text>
</comment>
<dbReference type="AlphaFoldDB" id="A0A1G9Z1U6"/>
<dbReference type="Pfam" id="PF00378">
    <property type="entry name" value="ECH_1"/>
    <property type="match status" value="1"/>
</dbReference>
<dbReference type="Proteomes" id="UP000183376">
    <property type="component" value="Chromosome I"/>
</dbReference>
<dbReference type="InterPro" id="IPR029045">
    <property type="entry name" value="ClpP/crotonase-like_dom_sf"/>
</dbReference>
<evidence type="ECO:0000313" key="4">
    <source>
        <dbReference type="Proteomes" id="UP000183376"/>
    </source>
</evidence>
<dbReference type="GO" id="GO:0003824">
    <property type="term" value="F:catalytic activity"/>
    <property type="evidence" value="ECO:0007669"/>
    <property type="project" value="InterPro"/>
</dbReference>
<dbReference type="eggNOG" id="COG1024">
    <property type="taxonomic scope" value="Bacteria"/>
</dbReference>
<dbReference type="InterPro" id="IPR001753">
    <property type="entry name" value="Enoyl-CoA_hydra/iso"/>
</dbReference>
<dbReference type="PANTHER" id="PTHR11941:SF54">
    <property type="entry name" value="ENOYL-COA HYDRATASE, MITOCHONDRIAL"/>
    <property type="match status" value="1"/>
</dbReference>
<dbReference type="STRING" id="211114.SAMN04489726_5204"/>
<reference evidence="3 4" key="1">
    <citation type="submission" date="2016-10" db="EMBL/GenBank/DDBJ databases">
        <authorList>
            <person name="de Groot N.N."/>
        </authorList>
    </citation>
    <scope>NUCLEOTIDE SEQUENCE [LARGE SCALE GENOMIC DNA]</scope>
    <source>
        <strain evidence="3 4">DSM 44149</strain>
    </source>
</reference>
<proteinExistence type="inferred from homology"/>
<dbReference type="EMBL" id="LT629701">
    <property type="protein sequence ID" value="SDN15187.1"/>
    <property type="molecule type" value="Genomic_DNA"/>
</dbReference>
<dbReference type="PROSITE" id="PS00166">
    <property type="entry name" value="ENOYL_COA_HYDRATASE"/>
    <property type="match status" value="1"/>
</dbReference>
<keyword evidence="4" id="KW-1185">Reference proteome</keyword>
<dbReference type="RefSeq" id="WP_030427344.1">
    <property type="nucleotide sequence ID" value="NZ_JOEF01000002.1"/>
</dbReference>
<dbReference type="PANTHER" id="PTHR11941">
    <property type="entry name" value="ENOYL-COA HYDRATASE-RELATED"/>
    <property type="match status" value="1"/>
</dbReference>
<dbReference type="CDD" id="cd06558">
    <property type="entry name" value="crotonase-like"/>
    <property type="match status" value="1"/>
</dbReference>
<organism evidence="3 4">
    <name type="scientific">Allokutzneria albata</name>
    <name type="common">Kibdelosporangium albatum</name>
    <dbReference type="NCBI Taxonomy" id="211114"/>
    <lineage>
        <taxon>Bacteria</taxon>
        <taxon>Bacillati</taxon>
        <taxon>Actinomycetota</taxon>
        <taxon>Actinomycetes</taxon>
        <taxon>Pseudonocardiales</taxon>
        <taxon>Pseudonocardiaceae</taxon>
        <taxon>Allokutzneria</taxon>
    </lineage>
</organism>
<accession>A0A1G9Z1U6</accession>
<dbReference type="InterPro" id="IPR018376">
    <property type="entry name" value="Enoyl-CoA_hyd/isom_CS"/>
</dbReference>
<dbReference type="GO" id="GO:0006635">
    <property type="term" value="P:fatty acid beta-oxidation"/>
    <property type="evidence" value="ECO:0007669"/>
    <property type="project" value="TreeGrafter"/>
</dbReference>
<dbReference type="SUPFAM" id="SSF52096">
    <property type="entry name" value="ClpP/crotonase"/>
    <property type="match status" value="1"/>
</dbReference>
<gene>
    <name evidence="3" type="ORF">SAMN04489726_5204</name>
</gene>
<evidence type="ECO:0000256" key="2">
    <source>
        <dbReference type="RuleBase" id="RU003707"/>
    </source>
</evidence>
<name>A0A1G9Z1U6_ALLAB</name>